<keyword evidence="2" id="KW-0732">Signal</keyword>
<gene>
    <name evidence="4" type="ORF">BGZ97_009470</name>
</gene>
<keyword evidence="5" id="KW-1185">Reference proteome</keyword>
<comment type="caution">
    <text evidence="4">The sequence shown here is derived from an EMBL/GenBank/DDBJ whole genome shotgun (WGS) entry which is preliminary data.</text>
</comment>
<reference evidence="4" key="1">
    <citation type="journal article" date="2020" name="Fungal Divers.">
        <title>Resolving the Mortierellaceae phylogeny through synthesis of multi-gene phylogenetics and phylogenomics.</title>
        <authorList>
            <person name="Vandepol N."/>
            <person name="Liber J."/>
            <person name="Desiro A."/>
            <person name="Na H."/>
            <person name="Kennedy M."/>
            <person name="Barry K."/>
            <person name="Grigoriev I.V."/>
            <person name="Miller A.N."/>
            <person name="O'Donnell K."/>
            <person name="Stajich J.E."/>
            <person name="Bonito G."/>
        </authorList>
    </citation>
    <scope>NUCLEOTIDE SEQUENCE</scope>
    <source>
        <strain evidence="4">NVP60</strain>
    </source>
</reference>
<organism evidence="4 5">
    <name type="scientific">Linnemannia gamsii</name>
    <dbReference type="NCBI Taxonomy" id="64522"/>
    <lineage>
        <taxon>Eukaryota</taxon>
        <taxon>Fungi</taxon>
        <taxon>Fungi incertae sedis</taxon>
        <taxon>Mucoromycota</taxon>
        <taxon>Mortierellomycotina</taxon>
        <taxon>Mortierellomycetes</taxon>
        <taxon>Mortierellales</taxon>
        <taxon>Mortierellaceae</taxon>
        <taxon>Linnemannia</taxon>
    </lineage>
</organism>
<dbReference type="AlphaFoldDB" id="A0A9P6UNP6"/>
<dbReference type="Pfam" id="PF06280">
    <property type="entry name" value="fn3_5"/>
    <property type="match status" value="1"/>
</dbReference>
<dbReference type="SUPFAM" id="SSF52743">
    <property type="entry name" value="Subtilisin-like"/>
    <property type="match status" value="1"/>
</dbReference>
<evidence type="ECO:0000313" key="5">
    <source>
        <dbReference type="Proteomes" id="UP000823405"/>
    </source>
</evidence>
<dbReference type="InterPro" id="IPR036852">
    <property type="entry name" value="Peptidase_S8/S53_dom_sf"/>
</dbReference>
<dbReference type="GO" id="GO:0006508">
    <property type="term" value="P:proteolysis"/>
    <property type="evidence" value="ECO:0007669"/>
    <property type="project" value="InterPro"/>
</dbReference>
<dbReference type="Gene3D" id="3.50.30.30">
    <property type="match status" value="1"/>
</dbReference>
<dbReference type="Gene3D" id="3.40.50.200">
    <property type="entry name" value="Peptidase S8/S53 domain"/>
    <property type="match status" value="1"/>
</dbReference>
<dbReference type="Proteomes" id="UP000823405">
    <property type="component" value="Unassembled WGS sequence"/>
</dbReference>
<dbReference type="OrthoDB" id="10256524at2759"/>
<dbReference type="EMBL" id="JAAAIN010000456">
    <property type="protein sequence ID" value="KAG0314250.1"/>
    <property type="molecule type" value="Genomic_DNA"/>
</dbReference>
<dbReference type="Gene3D" id="2.60.40.1710">
    <property type="entry name" value="Subtilisin-like superfamily"/>
    <property type="match status" value="1"/>
</dbReference>
<sequence length="417" mass="44893">MNPKNVLGWSKTVSTVLVEGGGAPADMSSYGIDGDLRSKPDIGAPGGNIYSAYPHAKGSYALFVWYINGNPLLRGRPGSKPSGLDVRRVFKNTATISKNWASKTYTSAAKQGAGLINVWNALTTSAHVAPDHIDILDSVNLRNSRQITIKNVGKKTETYTMSHTPADTLNSYTKGNMFPHPLPVIEADYATVSFSAKKVKIPAGRSVKVTITFTEPKAGNAAQLPLYSGYVVATPTTEGSPSVHVPYIGLKGDVRKMPIMDTDLGLPTFAVAQANGTVVKVSTPDYVFNFKTAAPTIIVRYGSHTPDGTIRVLDGKTKKFLGYVFTSWWGAAFGPIGRNANLDANGMHDARQYDWRGEVWEADDATAPVQLGPGDYNIVVASQKKLTKGVYPADYEVFDLGTISVSAYICAKMIVYI</sequence>
<protein>
    <recommendedName>
        <fullName evidence="3">C5a peptidase/Subtilisin-like protease SBT2-like Fn3-like domain-containing protein</fullName>
    </recommendedName>
</protein>
<dbReference type="GO" id="GO:0016020">
    <property type="term" value="C:membrane"/>
    <property type="evidence" value="ECO:0007669"/>
    <property type="project" value="InterPro"/>
</dbReference>
<evidence type="ECO:0000256" key="2">
    <source>
        <dbReference type="ARBA" id="ARBA00022729"/>
    </source>
</evidence>
<name>A0A9P6UNP6_9FUNG</name>
<feature type="domain" description="C5a peptidase/Subtilisin-like protease SBT2-like Fn3-like" evidence="3">
    <location>
        <begin position="143"/>
        <end position="247"/>
    </location>
</feature>
<dbReference type="GO" id="GO:0004252">
    <property type="term" value="F:serine-type endopeptidase activity"/>
    <property type="evidence" value="ECO:0007669"/>
    <property type="project" value="InterPro"/>
</dbReference>
<accession>A0A9P6UNP6</accession>
<dbReference type="InterPro" id="IPR010435">
    <property type="entry name" value="C5a/SBT2-like_Fn3"/>
</dbReference>
<evidence type="ECO:0000256" key="1">
    <source>
        <dbReference type="ARBA" id="ARBA00011073"/>
    </source>
</evidence>
<comment type="similarity">
    <text evidence="1">Belongs to the peptidase S8 family.</text>
</comment>
<proteinExistence type="inferred from homology"/>
<evidence type="ECO:0000259" key="3">
    <source>
        <dbReference type="Pfam" id="PF06280"/>
    </source>
</evidence>
<evidence type="ECO:0000313" key="4">
    <source>
        <dbReference type="EMBL" id="KAG0314250.1"/>
    </source>
</evidence>